<evidence type="ECO:0000313" key="1">
    <source>
        <dbReference type="EMBL" id="KFD18365.1"/>
    </source>
</evidence>
<accession>A0A085JD19</accession>
<comment type="caution">
    <text evidence="1">The sequence shown here is derived from an EMBL/GenBank/DDBJ whole genome shotgun (WGS) entry which is preliminary data.</text>
</comment>
<reference evidence="1 2" key="1">
    <citation type="submission" date="2014-05" db="EMBL/GenBank/DDBJ databases">
        <title>ATOL: Assembling a taxonomically balanced genome-scale reconstruction of the evolutionary history of the Enterobacteriaceae.</title>
        <authorList>
            <person name="Plunkett G.III."/>
            <person name="Neeno-Eckwall E.C."/>
            <person name="Glasner J.D."/>
            <person name="Perna N.T."/>
        </authorList>
    </citation>
    <scope>NUCLEOTIDE SEQUENCE [LARGE SCALE GENOMIC DNA]</scope>
    <source>
        <strain evidence="1 2">ATCC 33301</strain>
    </source>
</reference>
<organism evidence="1 2">
    <name type="scientific">Tatumella ptyseos ATCC 33301</name>
    <dbReference type="NCBI Taxonomy" id="1005995"/>
    <lineage>
        <taxon>Bacteria</taxon>
        <taxon>Pseudomonadati</taxon>
        <taxon>Pseudomonadota</taxon>
        <taxon>Gammaproteobacteria</taxon>
        <taxon>Enterobacterales</taxon>
        <taxon>Erwiniaceae</taxon>
        <taxon>Tatumella</taxon>
    </lineage>
</organism>
<keyword evidence="2" id="KW-1185">Reference proteome</keyword>
<protein>
    <submittedName>
        <fullName evidence="1">Uncharacterized protein</fullName>
    </submittedName>
</protein>
<dbReference type="EMBL" id="JMPR01000038">
    <property type="protein sequence ID" value="KFD18365.1"/>
    <property type="molecule type" value="Genomic_DNA"/>
</dbReference>
<dbReference type="eggNOG" id="ENOG50337MM">
    <property type="taxonomic scope" value="Bacteria"/>
</dbReference>
<proteinExistence type="predicted"/>
<dbReference type="RefSeq" id="WP_029989290.1">
    <property type="nucleotide sequence ID" value="NZ_ATMJ01000001.1"/>
</dbReference>
<dbReference type="OrthoDB" id="1374948at2"/>
<sequence length="300" mass="34950">MSESTIILAKESISEGIEAKKINEIRTLSDDELETYDKKTNILMEFVNDFSLVEYVKLNYESLMELLSETIIKAAKEPSFIGSYPFKTFPSLFNSRILNYLMSVKTLLEHMETSINRRYGEESTELLEFKSLTANEFDSKFSYRFMYKLRNFVQHCGMPPLSHTISKSLDEVSNTVSVELIVYFIRDKLIQGFSKWGAQVKADLKQMDESFPTIPIINEHINSIFKIYVIFNEKYHITKALEAKEYIIDFIGERENYIDDEYIIAKIKKTETGLSINKKTIPTSALQKISDFYIIKEHLF</sequence>
<name>A0A085JD19_9GAMM</name>
<evidence type="ECO:0000313" key="2">
    <source>
        <dbReference type="Proteomes" id="UP000028602"/>
    </source>
</evidence>
<dbReference type="AlphaFoldDB" id="A0A085JD19"/>
<dbReference type="Proteomes" id="UP000028602">
    <property type="component" value="Unassembled WGS sequence"/>
</dbReference>
<gene>
    <name evidence="1" type="ORF">GTPT_2555</name>
</gene>